<dbReference type="Proteomes" id="UP000664417">
    <property type="component" value="Unassembled WGS sequence"/>
</dbReference>
<dbReference type="RefSeq" id="WP_207861658.1">
    <property type="nucleotide sequence ID" value="NZ_JAFREP010000026.1"/>
</dbReference>
<dbReference type="Gene3D" id="3.55.50.30">
    <property type="match status" value="1"/>
</dbReference>
<proteinExistence type="predicted"/>
<dbReference type="AlphaFoldDB" id="A0A8J7QPE5"/>
<sequence length="322" mass="36916">MPSLRFFLPLVFVAWSPLHSEEPGSLYQPNLDLERLIYRAEVFGQKQAVLSTLRGMLQDERRTAHRTIIRAIGVVNAGQDIDGDRKLEANAAETMLRGTTATVAFRGVKYALVGGRWRRLGDWVGPYLIAAIEPEHILAEHDSGYERRFNLVPKGRLEPANFQRYASFHGADLGDVLAFICDRERLNSYIPSGINTPVNGVYVITDWWTLLDEVSQHNQIQWTRHLDNLVFQPKDQQHEPSSQPLIGIYGKNKNLGALFQTIAENFGMELVLDEEFADVEVDIHNEEQPWNEVLDCLALMNGFQWWLTENRGHRRLVIQKER</sequence>
<evidence type="ECO:0000313" key="1">
    <source>
        <dbReference type="EMBL" id="MBO1321685.1"/>
    </source>
</evidence>
<gene>
    <name evidence="1" type="ORF">J3U88_24615</name>
</gene>
<protein>
    <submittedName>
        <fullName evidence="1">Uncharacterized protein</fullName>
    </submittedName>
</protein>
<comment type="caution">
    <text evidence="1">The sequence shown here is derived from an EMBL/GenBank/DDBJ whole genome shotgun (WGS) entry which is preliminary data.</text>
</comment>
<name>A0A8J7QPE5_9BACT</name>
<accession>A0A8J7QPE5</accession>
<organism evidence="1 2">
    <name type="scientific">Acanthopleuribacter pedis</name>
    <dbReference type="NCBI Taxonomy" id="442870"/>
    <lineage>
        <taxon>Bacteria</taxon>
        <taxon>Pseudomonadati</taxon>
        <taxon>Acidobacteriota</taxon>
        <taxon>Holophagae</taxon>
        <taxon>Acanthopleuribacterales</taxon>
        <taxon>Acanthopleuribacteraceae</taxon>
        <taxon>Acanthopleuribacter</taxon>
    </lineage>
</organism>
<keyword evidence="2" id="KW-1185">Reference proteome</keyword>
<reference evidence="1" key="1">
    <citation type="submission" date="2021-03" db="EMBL/GenBank/DDBJ databases">
        <authorList>
            <person name="Wang G."/>
        </authorList>
    </citation>
    <scope>NUCLEOTIDE SEQUENCE</scope>
    <source>
        <strain evidence="1">KCTC 12899</strain>
    </source>
</reference>
<dbReference type="EMBL" id="JAFREP010000026">
    <property type="protein sequence ID" value="MBO1321685.1"/>
    <property type="molecule type" value="Genomic_DNA"/>
</dbReference>
<evidence type="ECO:0000313" key="2">
    <source>
        <dbReference type="Proteomes" id="UP000664417"/>
    </source>
</evidence>